<dbReference type="InterPro" id="IPR050536">
    <property type="entry name" value="DtxR_MntR_Metal-Reg"/>
</dbReference>
<dbReference type="EMBL" id="DQTV01000106">
    <property type="protein sequence ID" value="HIP57491.1"/>
    <property type="molecule type" value="Genomic_DNA"/>
</dbReference>
<organism evidence="6 7">
    <name type="scientific">Ignisphaera aggregans</name>
    <dbReference type="NCBI Taxonomy" id="334771"/>
    <lineage>
        <taxon>Archaea</taxon>
        <taxon>Thermoproteota</taxon>
        <taxon>Thermoprotei</taxon>
        <taxon>Desulfurococcales</taxon>
        <taxon>Desulfurococcaceae</taxon>
        <taxon>Ignisphaera</taxon>
    </lineage>
</organism>
<accession>A0A832YYY1</accession>
<evidence type="ECO:0000256" key="4">
    <source>
        <dbReference type="ARBA" id="ARBA00023163"/>
    </source>
</evidence>
<dbReference type="GO" id="GO:0003677">
    <property type="term" value="F:DNA binding"/>
    <property type="evidence" value="ECO:0007669"/>
    <property type="project" value="UniProtKB-KW"/>
</dbReference>
<proteinExistence type="inferred from homology"/>
<dbReference type="Gene3D" id="1.10.60.10">
    <property type="entry name" value="Iron dependent repressor, metal binding and dimerisation domain"/>
    <property type="match status" value="1"/>
</dbReference>
<dbReference type="InterPro" id="IPR022689">
    <property type="entry name" value="Iron_dep_repressor"/>
</dbReference>
<reference evidence="6" key="1">
    <citation type="journal article" date="2020" name="ISME J.">
        <title>Gammaproteobacteria mediating utilization of methyl-, sulfur- and petroleum organic compounds in deep ocean hydrothermal plumes.</title>
        <authorList>
            <person name="Zhou Z."/>
            <person name="Liu Y."/>
            <person name="Pan J."/>
            <person name="Cron B.R."/>
            <person name="Toner B.M."/>
            <person name="Anantharaman K."/>
            <person name="Breier J.A."/>
            <person name="Dick G.J."/>
            <person name="Li M."/>
        </authorList>
    </citation>
    <scope>NUCLEOTIDE SEQUENCE</scope>
    <source>
        <strain evidence="6">SZUA-1435</strain>
    </source>
</reference>
<feature type="domain" description="HTH dtxR-type" evidence="5">
    <location>
        <begin position="14"/>
        <end position="72"/>
    </location>
</feature>
<keyword evidence="2" id="KW-0805">Transcription regulation</keyword>
<dbReference type="PANTHER" id="PTHR33238">
    <property type="entry name" value="IRON (METAL) DEPENDENT REPRESSOR, DTXR FAMILY"/>
    <property type="match status" value="1"/>
</dbReference>
<dbReference type="Proteomes" id="UP000605805">
    <property type="component" value="Unassembled WGS sequence"/>
</dbReference>
<dbReference type="Gene3D" id="1.10.10.10">
    <property type="entry name" value="Winged helix-like DNA-binding domain superfamily/Winged helix DNA-binding domain"/>
    <property type="match status" value="1"/>
</dbReference>
<sequence length="152" mass="17476">MHTDVHVEGEKQRTVEDYLRAIYKLEELTGIAKTSMLARELGVAPATVVKMLTKLVRKGLVVWEPYKGYKLTPQGRRIAIRVVWRHRIAECFFNKLLGFDVIKSHEYAHVFEHLPDEVFERLYEILGKPATCPHGSPIPQLSTQSPCTNHRV</sequence>
<evidence type="ECO:0000256" key="3">
    <source>
        <dbReference type="ARBA" id="ARBA00023125"/>
    </source>
</evidence>
<keyword evidence="3" id="KW-0238">DNA-binding</keyword>
<dbReference type="InterPro" id="IPR022687">
    <property type="entry name" value="HTH_DTXR"/>
</dbReference>
<evidence type="ECO:0000259" key="5">
    <source>
        <dbReference type="PROSITE" id="PS50944"/>
    </source>
</evidence>
<comment type="similarity">
    <text evidence="1">Belongs to the DtxR/MntR family.</text>
</comment>
<dbReference type="InterPro" id="IPR036390">
    <property type="entry name" value="WH_DNA-bd_sf"/>
</dbReference>
<protein>
    <submittedName>
        <fullName evidence="6">Metal-dependent transcriptional regulator</fullName>
    </submittedName>
</protein>
<dbReference type="Pfam" id="PF01325">
    <property type="entry name" value="Fe_dep_repress"/>
    <property type="match status" value="1"/>
</dbReference>
<dbReference type="GO" id="GO:0046983">
    <property type="term" value="F:protein dimerization activity"/>
    <property type="evidence" value="ECO:0007669"/>
    <property type="project" value="InterPro"/>
</dbReference>
<dbReference type="SMART" id="SM00529">
    <property type="entry name" value="HTH_DTXR"/>
    <property type="match status" value="1"/>
</dbReference>
<dbReference type="InterPro" id="IPR036421">
    <property type="entry name" value="Fe_dep_repressor_sf"/>
</dbReference>
<dbReference type="AlphaFoldDB" id="A0A832YYY1"/>
<dbReference type="SUPFAM" id="SSF47979">
    <property type="entry name" value="Iron-dependent repressor protein, dimerization domain"/>
    <property type="match status" value="1"/>
</dbReference>
<dbReference type="GO" id="GO:0046914">
    <property type="term" value="F:transition metal ion binding"/>
    <property type="evidence" value="ECO:0007669"/>
    <property type="project" value="InterPro"/>
</dbReference>
<dbReference type="SUPFAM" id="SSF46785">
    <property type="entry name" value="Winged helix' DNA-binding domain"/>
    <property type="match status" value="1"/>
</dbReference>
<evidence type="ECO:0000256" key="2">
    <source>
        <dbReference type="ARBA" id="ARBA00023015"/>
    </source>
</evidence>
<dbReference type="InterPro" id="IPR001367">
    <property type="entry name" value="Fe_dep_repressor"/>
</dbReference>
<keyword evidence="4" id="KW-0804">Transcription</keyword>
<dbReference type="PROSITE" id="PS50944">
    <property type="entry name" value="HTH_DTXR"/>
    <property type="match status" value="1"/>
</dbReference>
<dbReference type="Pfam" id="PF02742">
    <property type="entry name" value="Fe_dep_repr_C"/>
    <property type="match status" value="1"/>
</dbReference>
<evidence type="ECO:0000313" key="7">
    <source>
        <dbReference type="Proteomes" id="UP000605805"/>
    </source>
</evidence>
<name>A0A832YYY1_9CREN</name>
<dbReference type="GO" id="GO:0003700">
    <property type="term" value="F:DNA-binding transcription factor activity"/>
    <property type="evidence" value="ECO:0007669"/>
    <property type="project" value="InterPro"/>
</dbReference>
<comment type="caution">
    <text evidence="6">The sequence shown here is derived from an EMBL/GenBank/DDBJ whole genome shotgun (WGS) entry which is preliminary data.</text>
</comment>
<dbReference type="PANTHER" id="PTHR33238:SF7">
    <property type="entry name" value="IRON-DEPENDENT TRANSCRIPTIONAL REGULATOR"/>
    <property type="match status" value="1"/>
</dbReference>
<evidence type="ECO:0000256" key="1">
    <source>
        <dbReference type="ARBA" id="ARBA00007871"/>
    </source>
</evidence>
<dbReference type="InterPro" id="IPR036388">
    <property type="entry name" value="WH-like_DNA-bd_sf"/>
</dbReference>
<evidence type="ECO:0000313" key="6">
    <source>
        <dbReference type="EMBL" id="HIP57491.1"/>
    </source>
</evidence>
<gene>
    <name evidence="6" type="ORF">EYH02_05440</name>
</gene>